<proteinExistence type="predicted"/>
<keyword evidence="1" id="KW-1133">Transmembrane helix</keyword>
<keyword evidence="1" id="KW-0472">Membrane</keyword>
<name>A0ABW2Q5D3_9MICO</name>
<sequence>MYGLIWRLLPGPRWFKAIEALILVAAVVAVLFTWVYPWAAQELNLLDSTVESPGG</sequence>
<evidence type="ECO:0000313" key="2">
    <source>
        <dbReference type="EMBL" id="MFC7404650.1"/>
    </source>
</evidence>
<protein>
    <submittedName>
        <fullName evidence="2">Uncharacterized protein</fullName>
    </submittedName>
</protein>
<evidence type="ECO:0000256" key="1">
    <source>
        <dbReference type="SAM" id="Phobius"/>
    </source>
</evidence>
<evidence type="ECO:0000313" key="3">
    <source>
        <dbReference type="Proteomes" id="UP001596455"/>
    </source>
</evidence>
<reference evidence="3" key="1">
    <citation type="journal article" date="2019" name="Int. J. Syst. Evol. Microbiol.">
        <title>The Global Catalogue of Microorganisms (GCM) 10K type strain sequencing project: providing services to taxonomists for standard genome sequencing and annotation.</title>
        <authorList>
            <consortium name="The Broad Institute Genomics Platform"/>
            <consortium name="The Broad Institute Genome Sequencing Center for Infectious Disease"/>
            <person name="Wu L."/>
            <person name="Ma J."/>
        </authorList>
    </citation>
    <scope>NUCLEOTIDE SEQUENCE [LARGE SCALE GENOMIC DNA]</scope>
    <source>
        <strain evidence="3">JCM 1490</strain>
    </source>
</reference>
<dbReference type="Proteomes" id="UP001596455">
    <property type="component" value="Unassembled WGS sequence"/>
</dbReference>
<keyword evidence="3" id="KW-1185">Reference proteome</keyword>
<feature type="transmembrane region" description="Helical" evidence="1">
    <location>
        <begin position="20"/>
        <end position="39"/>
    </location>
</feature>
<gene>
    <name evidence="2" type="ORF">ACFQQL_05975</name>
</gene>
<keyword evidence="1" id="KW-0812">Transmembrane</keyword>
<accession>A0ABW2Q5D3</accession>
<dbReference type="EMBL" id="JBHTCQ010000001">
    <property type="protein sequence ID" value="MFC7404650.1"/>
    <property type="molecule type" value="Genomic_DNA"/>
</dbReference>
<comment type="caution">
    <text evidence="2">The sequence shown here is derived from an EMBL/GenBank/DDBJ whole genome shotgun (WGS) entry which is preliminary data.</text>
</comment>
<organism evidence="2 3">
    <name type="scientific">Georgenia alba</name>
    <dbReference type="NCBI Taxonomy" id="2233858"/>
    <lineage>
        <taxon>Bacteria</taxon>
        <taxon>Bacillati</taxon>
        <taxon>Actinomycetota</taxon>
        <taxon>Actinomycetes</taxon>
        <taxon>Micrococcales</taxon>
        <taxon>Bogoriellaceae</taxon>
        <taxon>Georgenia</taxon>
    </lineage>
</organism>
<dbReference type="RefSeq" id="WP_382392247.1">
    <property type="nucleotide sequence ID" value="NZ_JBHTCQ010000001.1"/>
</dbReference>